<evidence type="ECO:0000256" key="9">
    <source>
        <dbReference type="ARBA" id="ARBA00023209"/>
    </source>
</evidence>
<feature type="binding site" evidence="13">
    <location>
        <position position="84"/>
    </location>
    <ligand>
        <name>substrate</name>
    </ligand>
</feature>
<dbReference type="PANTHER" id="PTHR11728:SF1">
    <property type="entry name" value="GLYCEROL-3-PHOSPHATE DEHYDROGENASE [NAD(+)] 2, CHLOROPLASTIC"/>
    <property type="match status" value="1"/>
</dbReference>
<comment type="function">
    <text evidence="11">Catalyzes the reduction of the glycolytic intermediate dihydroxyacetone phosphate (DHAP) to sn-glycerol 3-phosphate (G3P), the key precursor for phospholipid synthesis.</text>
</comment>
<evidence type="ECO:0000256" key="8">
    <source>
        <dbReference type="ARBA" id="ARBA00023098"/>
    </source>
</evidence>
<dbReference type="GO" id="GO:0006650">
    <property type="term" value="P:glycerophospholipid metabolic process"/>
    <property type="evidence" value="ECO:0007669"/>
    <property type="project" value="UniProtKB-UniRule"/>
</dbReference>
<keyword evidence="8 11" id="KW-0443">Lipid metabolism</keyword>
<dbReference type="InterPro" id="IPR006109">
    <property type="entry name" value="G3P_DH_NAD-dep_C"/>
</dbReference>
<evidence type="ECO:0000256" key="6">
    <source>
        <dbReference type="ARBA" id="ARBA00023002"/>
    </source>
</evidence>
<dbReference type="InterPro" id="IPR011128">
    <property type="entry name" value="G3P_DH_NAD-dep_N"/>
</dbReference>
<keyword evidence="10 11" id="KW-1208">Phospholipid metabolism</keyword>
<accession>A0AA97AJD9</accession>
<feature type="binding site" evidence="11">
    <location>
        <position position="112"/>
    </location>
    <ligand>
        <name>sn-glycerol 3-phosphate</name>
        <dbReference type="ChEBI" id="CHEBI:57597"/>
    </ligand>
</feature>
<dbReference type="GO" id="GO:0005829">
    <property type="term" value="C:cytosol"/>
    <property type="evidence" value="ECO:0007669"/>
    <property type="project" value="TreeGrafter"/>
</dbReference>
<dbReference type="InterPro" id="IPR036291">
    <property type="entry name" value="NAD(P)-bd_dom_sf"/>
</dbReference>
<feature type="binding site" evidence="14">
    <location>
        <position position="231"/>
    </location>
    <ligand>
        <name>NAD(+)</name>
        <dbReference type="ChEBI" id="CHEBI:57540"/>
    </ligand>
</feature>
<keyword evidence="3 11" id="KW-0444">Lipid biosynthesis</keyword>
<organism evidence="17">
    <name type="scientific">Leptolyngbya sp. NK1-12</name>
    <dbReference type="NCBI Taxonomy" id="2547451"/>
    <lineage>
        <taxon>Bacteria</taxon>
        <taxon>Bacillati</taxon>
        <taxon>Cyanobacteriota</taxon>
        <taxon>Cyanophyceae</taxon>
        <taxon>Leptolyngbyales</taxon>
        <taxon>Leptolyngbyaceae</taxon>
        <taxon>Leptolyngbya group</taxon>
        <taxon>Leptolyngbya</taxon>
    </lineage>
</organism>
<dbReference type="PIRSF" id="PIRSF000114">
    <property type="entry name" value="Glycerol-3-P_dh"/>
    <property type="match status" value="1"/>
</dbReference>
<feature type="binding site" evidence="11">
    <location>
        <position position="231"/>
    </location>
    <ligand>
        <name>sn-glycerol 3-phosphate</name>
        <dbReference type="ChEBI" id="CHEBI:57597"/>
    </ligand>
</feature>
<feature type="domain" description="Glycerol-3-phosphate dehydrogenase NAD-dependent C-terminal" evidence="16">
    <location>
        <begin position="156"/>
        <end position="297"/>
    </location>
</feature>
<protein>
    <recommendedName>
        <fullName evidence="11">Glycerol-3-phosphate dehydrogenase [NAD(P)+]</fullName>
        <ecNumber evidence="11">1.1.1.94</ecNumber>
    </recommendedName>
    <alternativeName>
        <fullName evidence="11">NAD(P)(+)-dependent glycerol-3-phosphate dehydrogenase</fullName>
    </alternativeName>
    <alternativeName>
        <fullName evidence="11">NAD(P)H-dependent dihydroxyacetone-phosphate reductase</fullName>
    </alternativeName>
</protein>
<evidence type="ECO:0000256" key="2">
    <source>
        <dbReference type="ARBA" id="ARBA00022490"/>
    </source>
</evidence>
<feature type="binding site" evidence="13">
    <location>
        <begin position="231"/>
        <end position="232"/>
    </location>
    <ligand>
        <name>substrate</name>
    </ligand>
</feature>
<keyword evidence="2 11" id="KW-0963">Cytoplasm</keyword>
<evidence type="ECO:0000256" key="7">
    <source>
        <dbReference type="ARBA" id="ARBA00023027"/>
    </source>
</evidence>
<keyword evidence="6 11" id="KW-0560">Oxidoreductase</keyword>
<feature type="binding site" evidence="11">
    <location>
        <position position="220"/>
    </location>
    <ligand>
        <name>sn-glycerol 3-phosphate</name>
        <dbReference type="ChEBI" id="CHEBI:57597"/>
    </ligand>
</feature>
<feature type="binding site" evidence="11">
    <location>
        <position position="84"/>
    </location>
    <ligand>
        <name>NADPH</name>
        <dbReference type="ChEBI" id="CHEBI:57783"/>
    </ligand>
</feature>
<feature type="binding site" evidence="11">
    <location>
        <position position="257"/>
    </location>
    <ligand>
        <name>NADPH</name>
        <dbReference type="ChEBI" id="CHEBI:57783"/>
    </ligand>
</feature>
<dbReference type="NCBIfam" id="NF000942">
    <property type="entry name" value="PRK00094.1-4"/>
    <property type="match status" value="1"/>
</dbReference>
<dbReference type="SUPFAM" id="SSF51735">
    <property type="entry name" value="NAD(P)-binding Rossmann-fold domains"/>
    <property type="match status" value="1"/>
</dbReference>
<evidence type="ECO:0000256" key="14">
    <source>
        <dbReference type="PIRSR" id="PIRSR000114-3"/>
    </source>
</evidence>
<evidence type="ECO:0000313" key="17">
    <source>
        <dbReference type="EMBL" id="WNZ26534.1"/>
    </source>
</evidence>
<dbReference type="GO" id="GO:0005975">
    <property type="term" value="P:carbohydrate metabolic process"/>
    <property type="evidence" value="ECO:0007669"/>
    <property type="project" value="InterPro"/>
</dbReference>
<feature type="domain" description="Glycerol-3-phosphate dehydrogenase NAD-dependent N-terminal" evidence="15">
    <location>
        <begin position="40"/>
        <end position="136"/>
    </location>
</feature>
<comment type="catalytic activity">
    <reaction evidence="11">
        <text>sn-glycerol 3-phosphate + NAD(+) = dihydroxyacetone phosphate + NADH + H(+)</text>
        <dbReference type="Rhea" id="RHEA:11092"/>
        <dbReference type="ChEBI" id="CHEBI:15378"/>
        <dbReference type="ChEBI" id="CHEBI:57540"/>
        <dbReference type="ChEBI" id="CHEBI:57597"/>
        <dbReference type="ChEBI" id="CHEBI:57642"/>
        <dbReference type="ChEBI" id="CHEBI:57945"/>
        <dbReference type="EC" id="1.1.1.94"/>
    </reaction>
</comment>
<proteinExistence type="inferred from homology"/>
<feature type="binding site" evidence="11">
    <location>
        <position position="84"/>
    </location>
    <ligand>
        <name>sn-glycerol 3-phosphate</name>
        <dbReference type="ChEBI" id="CHEBI:57597"/>
    </ligand>
</feature>
<dbReference type="HAMAP" id="MF_00394">
    <property type="entry name" value="NAD_Glyc3P_dehydrog"/>
    <property type="match status" value="1"/>
</dbReference>
<evidence type="ECO:0000256" key="10">
    <source>
        <dbReference type="ARBA" id="ARBA00023264"/>
    </source>
</evidence>
<comment type="catalytic activity">
    <reaction evidence="11">
        <text>sn-glycerol 3-phosphate + NADP(+) = dihydroxyacetone phosphate + NADPH + H(+)</text>
        <dbReference type="Rhea" id="RHEA:11096"/>
        <dbReference type="ChEBI" id="CHEBI:15378"/>
        <dbReference type="ChEBI" id="CHEBI:57597"/>
        <dbReference type="ChEBI" id="CHEBI:57642"/>
        <dbReference type="ChEBI" id="CHEBI:57783"/>
        <dbReference type="ChEBI" id="CHEBI:58349"/>
        <dbReference type="EC" id="1.1.1.94"/>
    </reaction>
</comment>
<dbReference type="GO" id="GO:0047952">
    <property type="term" value="F:glycerol-3-phosphate dehydrogenase [NAD(P)+] activity"/>
    <property type="evidence" value="ECO:0007669"/>
    <property type="project" value="UniProtKB-UniRule"/>
</dbReference>
<feature type="binding site" evidence="11">
    <location>
        <position position="231"/>
    </location>
    <ligand>
        <name>NADPH</name>
        <dbReference type="ChEBI" id="CHEBI:57783"/>
    </ligand>
</feature>
<evidence type="ECO:0000256" key="1">
    <source>
        <dbReference type="ARBA" id="ARBA00011009"/>
    </source>
</evidence>
<comment type="similarity">
    <text evidence="1 11">Belongs to the NAD-dependent glycerol-3-phosphate dehydrogenase family.</text>
</comment>
<dbReference type="PROSITE" id="PS00957">
    <property type="entry name" value="NAD_G3PDH"/>
    <property type="match status" value="1"/>
</dbReference>
<comment type="caution">
    <text evidence="11">Lacks conserved residue(s) required for the propagation of feature annotation.</text>
</comment>
<keyword evidence="4 11" id="KW-0547">Nucleotide-binding</keyword>
<dbReference type="Pfam" id="PF07479">
    <property type="entry name" value="NAD_Gly3P_dh_C"/>
    <property type="match status" value="1"/>
</dbReference>
<keyword evidence="7 11" id="KW-0520">NAD</keyword>
<evidence type="ECO:0000256" key="11">
    <source>
        <dbReference type="HAMAP-Rule" id="MF_00394"/>
    </source>
</evidence>
<reference evidence="17" key="1">
    <citation type="submission" date="2020-05" db="EMBL/GenBank/DDBJ databases">
        <authorList>
            <person name="Zhu T."/>
            <person name="Keshari N."/>
            <person name="Lu X."/>
        </authorList>
    </citation>
    <scope>NUCLEOTIDE SEQUENCE</scope>
    <source>
        <strain evidence="17">NK1-12</strain>
    </source>
</reference>
<evidence type="ECO:0000256" key="13">
    <source>
        <dbReference type="PIRSR" id="PIRSR000114-2"/>
    </source>
</evidence>
<dbReference type="Gene3D" id="1.10.1040.10">
    <property type="entry name" value="N-(1-d-carboxylethyl)-l-norvaline Dehydrogenase, domain 2"/>
    <property type="match status" value="1"/>
</dbReference>
<evidence type="ECO:0000256" key="3">
    <source>
        <dbReference type="ARBA" id="ARBA00022516"/>
    </source>
</evidence>
<evidence type="ECO:0000259" key="15">
    <source>
        <dbReference type="Pfam" id="PF01210"/>
    </source>
</evidence>
<feature type="binding site" evidence="11">
    <location>
        <position position="116"/>
    </location>
    <ligand>
        <name>NADPH</name>
        <dbReference type="ChEBI" id="CHEBI:57783"/>
    </ligand>
</feature>
<dbReference type="Gene3D" id="3.40.50.720">
    <property type="entry name" value="NAD(P)-binding Rossmann-like Domain"/>
    <property type="match status" value="2"/>
</dbReference>
<feature type="binding site" evidence="11">
    <location>
        <position position="232"/>
    </location>
    <ligand>
        <name>sn-glycerol 3-phosphate</name>
        <dbReference type="ChEBI" id="CHEBI:57597"/>
    </ligand>
</feature>
<keyword evidence="5 11" id="KW-0521">NADP</keyword>
<dbReference type="InterPro" id="IPR013328">
    <property type="entry name" value="6PGD_dom2"/>
</dbReference>
<feature type="binding site" evidence="11">
    <location>
        <position position="16"/>
    </location>
    <ligand>
        <name>NADPH</name>
        <dbReference type="ChEBI" id="CHEBI:57783"/>
    </ligand>
</feature>
<dbReference type="EMBL" id="CP053586">
    <property type="protein sequence ID" value="WNZ26534.1"/>
    <property type="molecule type" value="Genomic_DNA"/>
</dbReference>
<feature type="active site" description="Proton acceptor" evidence="11 12">
    <location>
        <position position="167"/>
    </location>
</feature>
<dbReference type="PANTHER" id="PTHR11728">
    <property type="entry name" value="GLYCEROL-3-PHOSPHATE DEHYDROGENASE"/>
    <property type="match status" value="1"/>
</dbReference>
<feature type="binding site" evidence="14">
    <location>
        <begin position="12"/>
        <end position="17"/>
    </location>
    <ligand>
        <name>NAD(+)</name>
        <dbReference type="ChEBI" id="CHEBI:57540"/>
    </ligand>
</feature>
<dbReference type="InterPro" id="IPR006168">
    <property type="entry name" value="G3P_DH_NAD-dep"/>
</dbReference>
<dbReference type="InterPro" id="IPR008927">
    <property type="entry name" value="6-PGluconate_DH-like_C_sf"/>
</dbReference>
<dbReference type="GO" id="GO:0008654">
    <property type="term" value="P:phospholipid biosynthetic process"/>
    <property type="evidence" value="ECO:0007669"/>
    <property type="project" value="UniProtKB-KW"/>
</dbReference>
<dbReference type="FunFam" id="1.10.1040.10:FF:000001">
    <property type="entry name" value="Glycerol-3-phosphate dehydrogenase [NAD(P)+]"/>
    <property type="match status" value="1"/>
</dbReference>
<evidence type="ECO:0000256" key="4">
    <source>
        <dbReference type="ARBA" id="ARBA00022741"/>
    </source>
</evidence>
<keyword evidence="9 11" id="KW-0594">Phospholipid biosynthesis</keyword>
<evidence type="ECO:0000256" key="5">
    <source>
        <dbReference type="ARBA" id="ARBA00022857"/>
    </source>
</evidence>
<dbReference type="GO" id="GO:0046167">
    <property type="term" value="P:glycerol-3-phosphate biosynthetic process"/>
    <property type="evidence" value="ECO:0007669"/>
    <property type="project" value="UniProtKB-UniRule"/>
</dbReference>
<evidence type="ECO:0000259" key="16">
    <source>
        <dbReference type="Pfam" id="PF07479"/>
    </source>
</evidence>
<dbReference type="NCBIfam" id="NF011212">
    <property type="entry name" value="PRK14619.1"/>
    <property type="match status" value="1"/>
</dbReference>
<dbReference type="SUPFAM" id="SSF48179">
    <property type="entry name" value="6-phosphogluconate dehydrogenase C-terminal domain-like"/>
    <property type="match status" value="1"/>
</dbReference>
<feature type="binding site" evidence="11">
    <location>
        <position position="36"/>
    </location>
    <ligand>
        <name>NADPH</name>
        <dbReference type="ChEBI" id="CHEBI:57783"/>
    </ligand>
</feature>
<sequence length="310" mass="32729">MSLSPTRVAILGAGQWGAALAMLARNRGHQVQVWSRRGETTLEAALASAEIVIAAISMKGVPETVERVRASMLPDTAILVSATKGLDPATQLTASPIWQAALPNHPIVVLSGPNLSEEIQQGLPAATVVASHDQAAAERAQAILSSDRFRVYTNTDPLGTEMGGTLKNVIAIAAGVCDGLHLGTNARSGLITRALAEIIRVGTHLGARPETFFGLAGLGDLLATCTSPLSRNYRVGYGLAQGKPLEQILTELQSTAEGVSTTNVLIELAERKSIAVPVSRQVYLLLNDKITPKQAVEALMERDLKAEMYG</sequence>
<feature type="binding site" evidence="11">
    <location>
        <position position="37"/>
    </location>
    <ligand>
        <name>NADPH</name>
        <dbReference type="ChEBI" id="CHEBI:57783"/>
    </ligand>
</feature>
<gene>
    <name evidence="11" type="primary">gpsA</name>
    <name evidence="17" type="ORF">HJG54_10060</name>
</gene>
<comment type="pathway">
    <text evidence="11">Membrane lipid metabolism; glycerophospholipid metabolism.</text>
</comment>
<feature type="binding site" evidence="11">
    <location>
        <position position="167"/>
    </location>
    <ligand>
        <name>sn-glycerol 3-phosphate</name>
        <dbReference type="ChEBI" id="CHEBI:57597"/>
    </ligand>
</feature>
<feature type="binding site" evidence="11">
    <location>
        <position position="230"/>
    </location>
    <ligand>
        <name>sn-glycerol 3-phosphate</name>
        <dbReference type="ChEBI" id="CHEBI:57597"/>
    </ligand>
</feature>
<comment type="subcellular location">
    <subcellularLocation>
        <location evidence="11">Cytoplasm</location>
    </subcellularLocation>
</comment>
<dbReference type="GO" id="GO:0046168">
    <property type="term" value="P:glycerol-3-phosphate catabolic process"/>
    <property type="evidence" value="ECO:0007669"/>
    <property type="project" value="InterPro"/>
</dbReference>
<evidence type="ECO:0000256" key="12">
    <source>
        <dbReference type="PIRSR" id="PIRSR000114-1"/>
    </source>
</evidence>
<dbReference type="EC" id="1.1.1.94" evidence="11"/>
<dbReference type="AlphaFoldDB" id="A0AA97AJD9"/>
<dbReference type="GO" id="GO:0051287">
    <property type="term" value="F:NAD binding"/>
    <property type="evidence" value="ECO:0007669"/>
    <property type="project" value="InterPro"/>
</dbReference>
<name>A0AA97AJD9_9CYAN</name>
<dbReference type="Pfam" id="PF01210">
    <property type="entry name" value="NAD_Gly3P_dh_N"/>
    <property type="match status" value="1"/>
</dbReference>
<dbReference type="NCBIfam" id="NF000940">
    <property type="entry name" value="PRK00094.1-2"/>
    <property type="match status" value="1"/>
</dbReference>
<dbReference type="FunFam" id="3.40.50.720:FF:001174">
    <property type="entry name" value="Glycerol-3-phosphate dehydrogenase [NAD(P)+]"/>
    <property type="match status" value="1"/>
</dbReference>